<protein>
    <recommendedName>
        <fullName evidence="4">ATP-grasp domain-containing protein</fullName>
    </recommendedName>
</protein>
<sequence length="369" mass="43218">MEVTLPEPDQLYNSSPSKKSLYAKLNSSVVWAKIFRWEFWPFSVFYFPVLFYWLWSTIRARSIFFFTASNPGIEFGGMLGESKMKIFDLIPAQYIPKTFRLTPDVSSTELLMHVKDRGMDFPFILKPDIGERGWMVELIKSEEQLNRYLEDIQVDFLVQEFVPYEVELGVFYYHYPDQPRGTVSSIVMKDMLKVVGDGVQTVEQLMQQDARAKMHLQRLWLKEPIKLRHIPSRGEIVELVSIGNHCLGTTFLNGNHLINDKLIAVFDRVSQQIEGFYFGRYDLRCRSLDDLYRGEYFKVLELNGAGAEPAHIYHPGFSLIQAYKDIIHHLQVLTDISILNRKRGIPYMGFFEGLREVRKIRKYNREKVK</sequence>
<name>A0ABY6CUG5_9BACT</name>
<organism evidence="2 3">
    <name type="scientific">Reichenbachiella agarivorans</name>
    <dbReference type="NCBI Taxonomy" id="2979464"/>
    <lineage>
        <taxon>Bacteria</taxon>
        <taxon>Pseudomonadati</taxon>
        <taxon>Bacteroidota</taxon>
        <taxon>Cytophagia</taxon>
        <taxon>Cytophagales</taxon>
        <taxon>Reichenbachiellaceae</taxon>
        <taxon>Reichenbachiella</taxon>
    </lineage>
</organism>
<dbReference type="Proteomes" id="UP001065174">
    <property type="component" value="Chromosome"/>
</dbReference>
<evidence type="ECO:0000313" key="3">
    <source>
        <dbReference type="Proteomes" id="UP001065174"/>
    </source>
</evidence>
<keyword evidence="1" id="KW-1133">Transmembrane helix</keyword>
<dbReference type="SUPFAM" id="SSF56059">
    <property type="entry name" value="Glutathione synthetase ATP-binding domain-like"/>
    <property type="match status" value="1"/>
</dbReference>
<keyword evidence="1" id="KW-0812">Transmembrane</keyword>
<evidence type="ECO:0000313" key="2">
    <source>
        <dbReference type="EMBL" id="UXP32998.1"/>
    </source>
</evidence>
<dbReference type="EMBL" id="CP106679">
    <property type="protein sequence ID" value="UXP32998.1"/>
    <property type="molecule type" value="Genomic_DNA"/>
</dbReference>
<gene>
    <name evidence="2" type="ORF">N6H18_03385</name>
</gene>
<dbReference type="RefSeq" id="WP_262310429.1">
    <property type="nucleotide sequence ID" value="NZ_CP106679.1"/>
</dbReference>
<evidence type="ECO:0008006" key="4">
    <source>
        <dbReference type="Google" id="ProtNLM"/>
    </source>
</evidence>
<reference evidence="2" key="1">
    <citation type="submission" date="2022-09" db="EMBL/GenBank/DDBJ databases">
        <title>Comparative genomics and taxonomic characterization of three novel marine species of genus Reichenbachiella exhibiting antioxidant and polysaccharide degradation activities.</title>
        <authorList>
            <person name="Muhammad N."/>
            <person name="Lee Y.-J."/>
            <person name="Ko J."/>
            <person name="Kim S.-G."/>
        </authorList>
    </citation>
    <scope>NUCLEOTIDE SEQUENCE</scope>
    <source>
        <strain evidence="2">BKB1-1</strain>
    </source>
</reference>
<feature type="transmembrane region" description="Helical" evidence="1">
    <location>
        <begin position="39"/>
        <end position="55"/>
    </location>
</feature>
<evidence type="ECO:0000256" key="1">
    <source>
        <dbReference type="SAM" id="Phobius"/>
    </source>
</evidence>
<keyword evidence="1" id="KW-0472">Membrane</keyword>
<keyword evidence="3" id="KW-1185">Reference proteome</keyword>
<proteinExistence type="predicted"/>
<accession>A0ABY6CUG5</accession>